<feature type="transmembrane region" description="Helical" evidence="1">
    <location>
        <begin position="113"/>
        <end position="139"/>
    </location>
</feature>
<proteinExistence type="predicted"/>
<keyword evidence="1" id="KW-0812">Transmembrane</keyword>
<keyword evidence="1" id="KW-0472">Membrane</keyword>
<comment type="caution">
    <text evidence="2">The sequence shown here is derived from an EMBL/GenBank/DDBJ whole genome shotgun (WGS) entry which is preliminary data.</text>
</comment>
<gene>
    <name evidence="2" type="ORF">AB6A40_011299</name>
</gene>
<dbReference type="EMBL" id="JBGFUD010018964">
    <property type="protein sequence ID" value="MFH4984590.1"/>
    <property type="molecule type" value="Genomic_DNA"/>
</dbReference>
<feature type="transmembrane region" description="Helical" evidence="1">
    <location>
        <begin position="190"/>
        <end position="215"/>
    </location>
</feature>
<reference evidence="2 3" key="1">
    <citation type="submission" date="2024-08" db="EMBL/GenBank/DDBJ databases">
        <title>Gnathostoma spinigerum genome.</title>
        <authorList>
            <person name="Gonzalez-Bertolin B."/>
            <person name="Monzon S."/>
            <person name="Zaballos A."/>
            <person name="Jimenez P."/>
            <person name="Dekumyoy P."/>
            <person name="Varona S."/>
            <person name="Cuesta I."/>
            <person name="Sumanam S."/>
            <person name="Adisakwattana P."/>
            <person name="Gasser R.B."/>
            <person name="Hernandez-Gonzalez A."/>
            <person name="Young N.D."/>
            <person name="Perteguer M.J."/>
        </authorList>
    </citation>
    <scope>NUCLEOTIDE SEQUENCE [LARGE SCALE GENOMIC DNA]</scope>
    <source>
        <strain evidence="2">AL3</strain>
        <tissue evidence="2">Liver</tissue>
    </source>
</reference>
<sequence>MELTRNGPEVYSAGGNHRQELTSVYKPVTSRAPSTDADNLETGVRFTRNHQLFADSQPNHMATKVYKSTTTLGSTSSSKRSYSKLAEVYSNSGDTVEFAQNISKYVSSVIPPFISISLLLLAAIWGFILIITGSLNIHLCSMEPMVPVFLIVDGVLLMLFASVQIYNLWPSQNSQPRDHLTMNLICRGVEGLLLIASVVWLVLGNVVTSVLLQLINS</sequence>
<dbReference type="InterPro" id="IPR040350">
    <property type="entry name" value="TMEM272"/>
</dbReference>
<keyword evidence="1" id="KW-1133">Transmembrane helix</keyword>
<dbReference type="Proteomes" id="UP001608902">
    <property type="component" value="Unassembled WGS sequence"/>
</dbReference>
<organism evidence="2 3">
    <name type="scientific">Gnathostoma spinigerum</name>
    <dbReference type="NCBI Taxonomy" id="75299"/>
    <lineage>
        <taxon>Eukaryota</taxon>
        <taxon>Metazoa</taxon>
        <taxon>Ecdysozoa</taxon>
        <taxon>Nematoda</taxon>
        <taxon>Chromadorea</taxon>
        <taxon>Rhabditida</taxon>
        <taxon>Spirurina</taxon>
        <taxon>Gnathostomatomorpha</taxon>
        <taxon>Gnathostomatoidea</taxon>
        <taxon>Gnathostomatidae</taxon>
        <taxon>Gnathostoma</taxon>
    </lineage>
</organism>
<evidence type="ECO:0000313" key="3">
    <source>
        <dbReference type="Proteomes" id="UP001608902"/>
    </source>
</evidence>
<feature type="transmembrane region" description="Helical" evidence="1">
    <location>
        <begin position="145"/>
        <end position="169"/>
    </location>
</feature>
<dbReference type="AlphaFoldDB" id="A0ABD6EXB1"/>
<accession>A0ABD6EXB1</accession>
<protein>
    <submittedName>
        <fullName evidence="2">Uncharacterized protein</fullName>
    </submittedName>
</protein>
<keyword evidence="3" id="KW-1185">Reference proteome</keyword>
<evidence type="ECO:0000313" key="2">
    <source>
        <dbReference type="EMBL" id="MFH4984590.1"/>
    </source>
</evidence>
<dbReference type="PANTHER" id="PTHR33444">
    <property type="entry name" value="SI:DKEY-19B23.12-RELATED"/>
    <property type="match status" value="1"/>
</dbReference>
<name>A0ABD6EXB1_9BILA</name>
<evidence type="ECO:0000256" key="1">
    <source>
        <dbReference type="SAM" id="Phobius"/>
    </source>
</evidence>
<dbReference type="PANTHER" id="PTHR33444:SF8">
    <property type="entry name" value="MARVEL DOMAIN-CONTAINING PROTEIN"/>
    <property type="match status" value="1"/>
</dbReference>